<dbReference type="AlphaFoldDB" id="A0A2N5V5J1"/>
<evidence type="ECO:0000313" key="3">
    <source>
        <dbReference type="EMBL" id="PLW45250.1"/>
    </source>
</evidence>
<accession>A0A2N5V5J1</accession>
<feature type="region of interest" description="Disordered" evidence="2">
    <location>
        <begin position="246"/>
        <end position="266"/>
    </location>
</feature>
<reference evidence="3 4" key="1">
    <citation type="submission" date="2017-11" db="EMBL/GenBank/DDBJ databases">
        <title>De novo assembly and phasing of dikaryotic genomes from two isolates of Puccinia coronata f. sp. avenae, the causal agent of oat crown rust.</title>
        <authorList>
            <person name="Miller M.E."/>
            <person name="Zhang Y."/>
            <person name="Omidvar V."/>
            <person name="Sperschneider J."/>
            <person name="Schwessinger B."/>
            <person name="Raley C."/>
            <person name="Palmer J.M."/>
            <person name="Garnica D."/>
            <person name="Upadhyaya N."/>
            <person name="Rathjen J."/>
            <person name="Taylor J.M."/>
            <person name="Park R.F."/>
            <person name="Dodds P.N."/>
            <person name="Hirsch C.D."/>
            <person name="Kianian S.F."/>
            <person name="Figueroa M."/>
        </authorList>
    </citation>
    <scope>NUCLEOTIDE SEQUENCE [LARGE SCALE GENOMIC DNA]</scope>
    <source>
        <strain evidence="3">12SD80</strain>
    </source>
</reference>
<dbReference type="Proteomes" id="UP000235392">
    <property type="component" value="Unassembled WGS sequence"/>
</dbReference>
<feature type="region of interest" description="Disordered" evidence="2">
    <location>
        <begin position="349"/>
        <end position="371"/>
    </location>
</feature>
<name>A0A2N5V5J1_9BASI</name>
<feature type="region of interest" description="Disordered" evidence="2">
    <location>
        <begin position="1"/>
        <end position="213"/>
    </location>
</feature>
<sequence>MVAPVTIPTNPPPRAASPAMTRAHARLSEPLAGAMSHSGPEAVPVSTGHRRGRNVTAPATSMPDASGTQASVKIEDAPATPALPSGKKNKQNRVALAGAVDDSEAPAMSPAPPSGKKNKKNGFALVGAVEDPTPPATPAAPASGKKNTKTGVALAGPDSVNPSKSTEKAHQKTTSATSSGKKIKKGDVASTGAFEPEVPTTPTAPSTKKNTKGGVALLQTKIPPPAKNTRLAARKSTVVVLSDSEPGKFAAPIGPDQHDRPAVNTPAGKKVRIGTILLAGAAGAVHSPAVPAPPAGKKIKDGSVSDEAGVTPTKSTPAKKKIKKAAVIALEDTHESGKLSFSKLNPFQDGSNVGRKPRIRDPKFFPSSSGHITPRRAADSVVLKYEAVVEALKAMFDKGVDQGFVMSRQYQKDLEDRMYEELVDHTNNIDQLGGKHDYNLAAVGNDRPKSQTEAVSHQVVDSQVDAHDRVDAPAPTIHPIEQFDQTAYASPPGLIGSSNQSSGSYHGFTYFPHHGPVYYPPGLPYPLYGFVPPQLGFPSYQQPLTYPPGLIPTDSPHPVVNLTAHPLSTDLLPAAQEASESSQPTASLPTNSTCSRFERQNECCINDSAFPCSSKVQQPSTISHGIREFDPFEDSSDPTCHRSTMLCSFSFNRNHEQTKSCDDSNDFSTDSFPRSVIAEELELAQRNLAAAERDLTRLLVDQTGRYPDPASSFRSPPPMLVNGISTLQIVLEPVNTPLNESAVEALNLDTDHTTDEHLASPVHVSSQCEISEIAEDVKRGLTISTSEPLPPHVVLQPVNTPPESEIEALDLNSEHITDEYPASDGLVPEIENHLGQETMPCSPVHVDSPRRQITDADKSELVQVLTNLLPHADHAAPSSQPMLDQSPDIIVINSASSPERSSSPASLERSSSPISPERSSSPISRSSSPVSPERSSSPISFERSSSPAISERSRSPISPSERSGSPSSPSERSSSPSPPERSGSPSGSPSPPERSSSPSPPERSSSPSRPVRSGSSLSPEPSSSPLMPQRANPPVEGENVALRLIKIPPPDPPAVTFNEALAEFPVLGDALLDAMTS</sequence>
<proteinExistence type="predicted"/>
<feature type="region of interest" description="Disordered" evidence="2">
    <location>
        <begin position="292"/>
        <end position="317"/>
    </location>
</feature>
<feature type="coiled-coil region" evidence="1">
    <location>
        <begin position="674"/>
        <end position="701"/>
    </location>
</feature>
<protein>
    <submittedName>
        <fullName evidence="3">Uncharacterized protein</fullName>
    </submittedName>
</protein>
<feature type="compositionally biased region" description="Low complexity" evidence="2">
    <location>
        <begin position="895"/>
        <end position="1028"/>
    </location>
</feature>
<gene>
    <name evidence="3" type="ORF">PCASD_04038</name>
</gene>
<comment type="caution">
    <text evidence="3">The sequence shown here is derived from an EMBL/GenBank/DDBJ whole genome shotgun (WGS) entry which is preliminary data.</text>
</comment>
<evidence type="ECO:0000256" key="1">
    <source>
        <dbReference type="SAM" id="Coils"/>
    </source>
</evidence>
<organism evidence="3 4">
    <name type="scientific">Puccinia coronata f. sp. avenae</name>
    <dbReference type="NCBI Taxonomy" id="200324"/>
    <lineage>
        <taxon>Eukaryota</taxon>
        <taxon>Fungi</taxon>
        <taxon>Dikarya</taxon>
        <taxon>Basidiomycota</taxon>
        <taxon>Pucciniomycotina</taxon>
        <taxon>Pucciniomycetes</taxon>
        <taxon>Pucciniales</taxon>
        <taxon>Pucciniaceae</taxon>
        <taxon>Puccinia</taxon>
    </lineage>
</organism>
<evidence type="ECO:0000313" key="4">
    <source>
        <dbReference type="Proteomes" id="UP000235392"/>
    </source>
</evidence>
<dbReference type="EMBL" id="PGCI01000050">
    <property type="protein sequence ID" value="PLW45250.1"/>
    <property type="molecule type" value="Genomic_DNA"/>
</dbReference>
<evidence type="ECO:0000256" key="2">
    <source>
        <dbReference type="SAM" id="MobiDB-lite"/>
    </source>
</evidence>
<feature type="region of interest" description="Disordered" evidence="2">
    <location>
        <begin position="895"/>
        <end position="1037"/>
    </location>
</feature>
<keyword evidence="1" id="KW-0175">Coiled coil</keyword>